<dbReference type="GO" id="GO:0005576">
    <property type="term" value="C:extracellular region"/>
    <property type="evidence" value="ECO:0007669"/>
    <property type="project" value="UniProtKB-SubCell"/>
</dbReference>
<evidence type="ECO:0000256" key="1">
    <source>
        <dbReference type="ARBA" id="ARBA00004613"/>
    </source>
</evidence>
<dbReference type="InterPro" id="IPR011049">
    <property type="entry name" value="Serralysin-like_metalloprot_C"/>
</dbReference>
<protein>
    <submittedName>
        <fullName evidence="4">Poly(Beta-D-mannuronate) C5 epimerase 4</fullName>
        <ecNumber evidence="4">5.1.3.-</ecNumber>
    </submittedName>
</protein>
<dbReference type="GO" id="GO:0006629">
    <property type="term" value="P:lipid metabolic process"/>
    <property type="evidence" value="ECO:0007669"/>
    <property type="project" value="InterPro"/>
</dbReference>
<dbReference type="EC" id="5.1.3.-" evidence="4"/>
<dbReference type="SUPFAM" id="SSF51120">
    <property type="entry name" value="beta-Roll"/>
    <property type="match status" value="1"/>
</dbReference>
<keyword evidence="4" id="KW-0413">Isomerase</keyword>
<gene>
    <name evidence="4" type="primary">algE4</name>
    <name evidence="4" type="ORF">COL8621_00947</name>
</gene>
<dbReference type="Pfam" id="PF00353">
    <property type="entry name" value="HemolysinCabind"/>
    <property type="match status" value="2"/>
</dbReference>
<keyword evidence="2" id="KW-0964">Secreted</keyword>
<sequence length="450" mass="46780">MPSFTPISPDDLQILAELSLNAYAGGIPLEDRLADTGWSVLGADDLNVAAGRFGFYFRKGFADGQVSYTPTSEPGYFTNAGLIGGRAFGFVAISEDGTTLAISIRGSEPDPLDIGDYIDAAFAQERHYALLDPLFTAALDYAAANGITEIVVTGHSLGGAMAERFAYLLDDYIAENPAVAEMSFQIATFGSPGLDAPLTADNGVAEHVLNVQHSDDPVVSLEELGLGWHQGQVLELELTADAGPGAAEHSMVLYLETVTAIAETVDEDAFGILLADSQAFHGGIGTEGDDLLSSALDYLTPADGLFGIGLAGNDTITGTQNADILVGGTGEDRLFGRNADDYLSGGDGADRLFGGAGNDTLFGGAENDLLVGGSGADTFVFADSFGTDTVVDFDANEDQLLMLGLTDADVQAAITASYETSSALVIPFEDGEILLSGLSLDDLTADFFVL</sequence>
<dbReference type="Gene3D" id="2.150.10.10">
    <property type="entry name" value="Serralysin-like metalloprotease, C-terminal"/>
    <property type="match status" value="1"/>
</dbReference>
<dbReference type="InterPro" id="IPR050557">
    <property type="entry name" value="RTX_toxin/Mannuronan_C5-epim"/>
</dbReference>
<dbReference type="EMBL" id="FXYE01000001">
    <property type="protein sequence ID" value="SMX33049.1"/>
    <property type="molecule type" value="Genomic_DNA"/>
</dbReference>
<dbReference type="InterPro" id="IPR002921">
    <property type="entry name" value="Fungal_lipase-type"/>
</dbReference>
<dbReference type="InterPro" id="IPR001343">
    <property type="entry name" value="Hemolysn_Ca-bd"/>
</dbReference>
<evidence type="ECO:0000313" key="5">
    <source>
        <dbReference type="Proteomes" id="UP000202922"/>
    </source>
</evidence>
<dbReference type="PANTHER" id="PTHR38340:SF1">
    <property type="entry name" value="S-LAYER PROTEIN"/>
    <property type="match status" value="1"/>
</dbReference>
<keyword evidence="5" id="KW-1185">Reference proteome</keyword>
<dbReference type="OrthoDB" id="7875393at2"/>
<dbReference type="GO" id="GO:0005509">
    <property type="term" value="F:calcium ion binding"/>
    <property type="evidence" value="ECO:0007669"/>
    <property type="project" value="InterPro"/>
</dbReference>
<dbReference type="InterPro" id="IPR018511">
    <property type="entry name" value="Hemolysin-typ_Ca-bd_CS"/>
</dbReference>
<evidence type="ECO:0000313" key="4">
    <source>
        <dbReference type="EMBL" id="SMX33049.1"/>
    </source>
</evidence>
<feature type="domain" description="Fungal lipase-type" evidence="3">
    <location>
        <begin position="145"/>
        <end position="220"/>
    </location>
</feature>
<dbReference type="PRINTS" id="PR00313">
    <property type="entry name" value="CABNDNGRPT"/>
</dbReference>
<evidence type="ECO:0000256" key="2">
    <source>
        <dbReference type="ARBA" id="ARBA00022525"/>
    </source>
</evidence>
<dbReference type="Gene3D" id="3.40.50.1820">
    <property type="entry name" value="alpha/beta hydrolase"/>
    <property type="match status" value="1"/>
</dbReference>
<dbReference type="GO" id="GO:0016853">
    <property type="term" value="F:isomerase activity"/>
    <property type="evidence" value="ECO:0007669"/>
    <property type="project" value="UniProtKB-KW"/>
</dbReference>
<dbReference type="Proteomes" id="UP000202922">
    <property type="component" value="Unassembled WGS sequence"/>
</dbReference>
<organism evidence="4 5">
    <name type="scientific">Actibacterium lipolyticum</name>
    <dbReference type="NCBI Taxonomy" id="1524263"/>
    <lineage>
        <taxon>Bacteria</taxon>
        <taxon>Pseudomonadati</taxon>
        <taxon>Pseudomonadota</taxon>
        <taxon>Alphaproteobacteria</taxon>
        <taxon>Rhodobacterales</taxon>
        <taxon>Roseobacteraceae</taxon>
        <taxon>Actibacterium</taxon>
    </lineage>
</organism>
<dbReference type="InterPro" id="IPR029058">
    <property type="entry name" value="AB_hydrolase_fold"/>
</dbReference>
<proteinExistence type="predicted"/>
<dbReference type="RefSeq" id="WP_093966127.1">
    <property type="nucleotide sequence ID" value="NZ_FXYE01000001.1"/>
</dbReference>
<dbReference type="AlphaFoldDB" id="A0A238JQX0"/>
<dbReference type="PROSITE" id="PS00330">
    <property type="entry name" value="HEMOLYSIN_CALCIUM"/>
    <property type="match status" value="2"/>
</dbReference>
<reference evidence="5" key="1">
    <citation type="submission" date="2017-05" db="EMBL/GenBank/DDBJ databases">
        <authorList>
            <person name="Rodrigo-Torres L."/>
            <person name="Arahal R. D."/>
            <person name="Lucena T."/>
        </authorList>
    </citation>
    <scope>NUCLEOTIDE SEQUENCE [LARGE SCALE GENOMIC DNA]</scope>
    <source>
        <strain evidence="5">CECT 8621</strain>
    </source>
</reference>
<accession>A0A238JQX0</accession>
<dbReference type="Pfam" id="PF01764">
    <property type="entry name" value="Lipase_3"/>
    <property type="match status" value="1"/>
</dbReference>
<dbReference type="PANTHER" id="PTHR38340">
    <property type="entry name" value="S-LAYER PROTEIN"/>
    <property type="match status" value="1"/>
</dbReference>
<evidence type="ECO:0000259" key="3">
    <source>
        <dbReference type="Pfam" id="PF01764"/>
    </source>
</evidence>
<name>A0A238JQX0_9RHOB</name>
<comment type="subcellular location">
    <subcellularLocation>
        <location evidence="1">Secreted</location>
    </subcellularLocation>
</comment>
<dbReference type="SUPFAM" id="SSF53474">
    <property type="entry name" value="alpha/beta-Hydrolases"/>
    <property type="match status" value="1"/>
</dbReference>